<keyword evidence="1" id="KW-0472">Membrane</keyword>
<comment type="caution">
    <text evidence="2">The sequence shown here is derived from an EMBL/GenBank/DDBJ whole genome shotgun (WGS) entry which is preliminary data.</text>
</comment>
<feature type="transmembrane region" description="Helical" evidence="1">
    <location>
        <begin position="18"/>
        <end position="42"/>
    </location>
</feature>
<keyword evidence="3" id="KW-1185">Reference proteome</keyword>
<reference evidence="2 3" key="1">
    <citation type="journal article" date="2018" name="J. Allergy Clin. Immunol.">
        <title>High-quality assembly of Dermatophagoides pteronyssinus genome and transcriptome reveals a wide range of novel allergens.</title>
        <authorList>
            <person name="Liu X.Y."/>
            <person name="Yang K.Y."/>
            <person name="Wang M.Q."/>
            <person name="Kwok J.S."/>
            <person name="Zeng X."/>
            <person name="Yang Z."/>
            <person name="Xiao X.J."/>
            <person name="Lau C.P."/>
            <person name="Li Y."/>
            <person name="Huang Z.M."/>
            <person name="Ba J.G."/>
            <person name="Yim A.K."/>
            <person name="Ouyang C.Y."/>
            <person name="Ngai S.M."/>
            <person name="Chan T.F."/>
            <person name="Leung E.L."/>
            <person name="Liu L."/>
            <person name="Liu Z.G."/>
            <person name="Tsui S.K."/>
        </authorList>
    </citation>
    <scope>NUCLEOTIDE SEQUENCE [LARGE SCALE GENOMIC DNA]</scope>
    <source>
        <strain evidence="2">Derp</strain>
    </source>
</reference>
<accession>A0ABQ8J0A4</accession>
<gene>
    <name evidence="2" type="ORF">DERP_000483</name>
</gene>
<dbReference type="EMBL" id="NJHN03000095">
    <property type="protein sequence ID" value="KAH9415988.1"/>
    <property type="molecule type" value="Genomic_DNA"/>
</dbReference>
<evidence type="ECO:0000256" key="1">
    <source>
        <dbReference type="SAM" id="Phobius"/>
    </source>
</evidence>
<name>A0ABQ8J0A4_DERPT</name>
<protein>
    <submittedName>
        <fullName evidence="2">Uncharacterized protein</fullName>
    </submittedName>
</protein>
<evidence type="ECO:0000313" key="3">
    <source>
        <dbReference type="Proteomes" id="UP000887458"/>
    </source>
</evidence>
<organism evidence="2 3">
    <name type="scientific">Dermatophagoides pteronyssinus</name>
    <name type="common">European house dust mite</name>
    <dbReference type="NCBI Taxonomy" id="6956"/>
    <lineage>
        <taxon>Eukaryota</taxon>
        <taxon>Metazoa</taxon>
        <taxon>Ecdysozoa</taxon>
        <taxon>Arthropoda</taxon>
        <taxon>Chelicerata</taxon>
        <taxon>Arachnida</taxon>
        <taxon>Acari</taxon>
        <taxon>Acariformes</taxon>
        <taxon>Sarcoptiformes</taxon>
        <taxon>Astigmata</taxon>
        <taxon>Psoroptidia</taxon>
        <taxon>Analgoidea</taxon>
        <taxon>Pyroglyphidae</taxon>
        <taxon>Dermatophagoidinae</taxon>
        <taxon>Dermatophagoides</taxon>
    </lineage>
</organism>
<dbReference type="Proteomes" id="UP000887458">
    <property type="component" value="Unassembled WGS sequence"/>
</dbReference>
<reference evidence="2 3" key="2">
    <citation type="journal article" date="2022" name="Mol. Biol. Evol.">
        <title>Comparative Genomics Reveals Insights into the Divergent Evolution of Astigmatic Mites and Household Pest Adaptations.</title>
        <authorList>
            <person name="Xiong Q."/>
            <person name="Wan A.T."/>
            <person name="Liu X."/>
            <person name="Fung C.S."/>
            <person name="Xiao X."/>
            <person name="Malainual N."/>
            <person name="Hou J."/>
            <person name="Wang L."/>
            <person name="Wang M."/>
            <person name="Yang K.Y."/>
            <person name="Cui Y."/>
            <person name="Leung E.L."/>
            <person name="Nong W."/>
            <person name="Shin S.K."/>
            <person name="Au S.W."/>
            <person name="Jeong K.Y."/>
            <person name="Chew F.T."/>
            <person name="Hui J.H."/>
            <person name="Leung T.F."/>
            <person name="Tungtrongchitr A."/>
            <person name="Zhong N."/>
            <person name="Liu Z."/>
            <person name="Tsui S.K."/>
        </authorList>
    </citation>
    <scope>NUCLEOTIDE SEQUENCE [LARGE SCALE GENOMIC DNA]</scope>
    <source>
        <strain evidence="2">Derp</strain>
    </source>
</reference>
<keyword evidence="1" id="KW-0812">Transmembrane</keyword>
<proteinExistence type="predicted"/>
<sequence length="94" mass="11125">MSDHSGVTWMAKAKHDDILTQIFGLNNTICVFYPLIVCAIFLSDFVFEDIRESDNVVFFCIQIIYDNLTMWEVKMITFRLTMHLYYHLVESFSK</sequence>
<evidence type="ECO:0000313" key="2">
    <source>
        <dbReference type="EMBL" id="KAH9415988.1"/>
    </source>
</evidence>
<keyword evidence="1" id="KW-1133">Transmembrane helix</keyword>